<dbReference type="STRING" id="1936003.STSP2_03514"/>
<feature type="compositionally biased region" description="Low complexity" evidence="5">
    <location>
        <begin position="384"/>
        <end position="398"/>
    </location>
</feature>
<comment type="subcellular location">
    <subcellularLocation>
        <location evidence="1">Membrane</location>
    </subcellularLocation>
</comment>
<dbReference type="Gene3D" id="1.10.287.950">
    <property type="entry name" value="Methyl-accepting chemotaxis protein"/>
    <property type="match status" value="1"/>
</dbReference>
<dbReference type="PANTHER" id="PTHR43531">
    <property type="entry name" value="PROTEIN ICFG"/>
    <property type="match status" value="1"/>
</dbReference>
<protein>
    <submittedName>
        <fullName evidence="8">Dipeptide chemoreceptor protein</fullName>
    </submittedName>
</protein>
<keyword evidence="2" id="KW-0488">Methylation</keyword>
<dbReference type="PANTHER" id="PTHR43531:SF14">
    <property type="entry name" value="METHYL-ACCEPTING CHEMOTAXIS PROTEIN I-RELATED"/>
    <property type="match status" value="1"/>
</dbReference>
<dbReference type="GO" id="GO:0006935">
    <property type="term" value="P:chemotaxis"/>
    <property type="evidence" value="ECO:0007669"/>
    <property type="project" value="TreeGrafter"/>
</dbReference>
<keyword evidence="9" id="KW-1185">Reference proteome</keyword>
<dbReference type="FunFam" id="1.10.287.950:FF:000001">
    <property type="entry name" value="Methyl-accepting chemotaxis sensory transducer"/>
    <property type="match status" value="1"/>
</dbReference>
<evidence type="ECO:0000313" key="9">
    <source>
        <dbReference type="Proteomes" id="UP000189674"/>
    </source>
</evidence>
<evidence type="ECO:0000259" key="7">
    <source>
        <dbReference type="PROSITE" id="PS50111"/>
    </source>
</evidence>
<evidence type="ECO:0000256" key="1">
    <source>
        <dbReference type="ARBA" id="ARBA00004370"/>
    </source>
</evidence>
<feature type="transmembrane region" description="Helical" evidence="6">
    <location>
        <begin position="7"/>
        <end position="29"/>
    </location>
</feature>
<dbReference type="SMART" id="SM00283">
    <property type="entry name" value="MA"/>
    <property type="match status" value="1"/>
</dbReference>
<organism evidence="8 9">
    <name type="scientific">Anaerohalosphaera lusitana</name>
    <dbReference type="NCBI Taxonomy" id="1936003"/>
    <lineage>
        <taxon>Bacteria</taxon>
        <taxon>Pseudomonadati</taxon>
        <taxon>Planctomycetota</taxon>
        <taxon>Phycisphaerae</taxon>
        <taxon>Sedimentisphaerales</taxon>
        <taxon>Anaerohalosphaeraceae</taxon>
        <taxon>Anaerohalosphaera</taxon>
    </lineage>
</organism>
<keyword evidence="6" id="KW-1133">Transmembrane helix</keyword>
<keyword evidence="6" id="KW-0812">Transmembrane</keyword>
<dbReference type="InterPro" id="IPR004089">
    <property type="entry name" value="MCPsignal_dom"/>
</dbReference>
<dbReference type="CDD" id="cd11386">
    <property type="entry name" value="MCP_signal"/>
    <property type="match status" value="1"/>
</dbReference>
<feature type="transmembrane region" description="Helical" evidence="6">
    <location>
        <begin position="314"/>
        <end position="338"/>
    </location>
</feature>
<dbReference type="SUPFAM" id="SSF58104">
    <property type="entry name" value="Methyl-accepting chemotaxis protein (MCP) signaling domain"/>
    <property type="match status" value="1"/>
</dbReference>
<feature type="compositionally biased region" description="Polar residues" evidence="5">
    <location>
        <begin position="399"/>
        <end position="410"/>
    </location>
</feature>
<gene>
    <name evidence="8" type="primary">tap_4</name>
    <name evidence="8" type="ORF">STSP2_03514</name>
</gene>
<feature type="compositionally biased region" description="Low complexity" evidence="5">
    <location>
        <begin position="412"/>
        <end position="424"/>
    </location>
</feature>
<keyword evidence="4" id="KW-0807">Transducer</keyword>
<evidence type="ECO:0000256" key="3">
    <source>
        <dbReference type="ARBA" id="ARBA00029447"/>
    </source>
</evidence>
<proteinExistence type="inferred from homology"/>
<keyword evidence="8" id="KW-0675">Receptor</keyword>
<evidence type="ECO:0000256" key="6">
    <source>
        <dbReference type="SAM" id="Phobius"/>
    </source>
</evidence>
<dbReference type="EMBL" id="CP019791">
    <property type="protein sequence ID" value="AQT70308.1"/>
    <property type="molecule type" value="Genomic_DNA"/>
</dbReference>
<evidence type="ECO:0000256" key="2">
    <source>
        <dbReference type="ARBA" id="ARBA00022481"/>
    </source>
</evidence>
<evidence type="ECO:0000256" key="5">
    <source>
        <dbReference type="SAM" id="MobiDB-lite"/>
    </source>
</evidence>
<evidence type="ECO:0000313" key="8">
    <source>
        <dbReference type="EMBL" id="AQT70308.1"/>
    </source>
</evidence>
<feature type="region of interest" description="Disordered" evidence="5">
    <location>
        <begin position="370"/>
        <end position="426"/>
    </location>
</feature>
<dbReference type="PROSITE" id="PS50111">
    <property type="entry name" value="CHEMOTAXIS_TRANSDUC_2"/>
    <property type="match status" value="1"/>
</dbReference>
<dbReference type="Proteomes" id="UP000189674">
    <property type="component" value="Chromosome"/>
</dbReference>
<keyword evidence="6" id="KW-0472">Membrane</keyword>
<reference evidence="9" key="1">
    <citation type="submission" date="2017-02" db="EMBL/GenBank/DDBJ databases">
        <title>Comparative genomics and description of representatives of a novel lineage of planctomycetes thriving in anoxic sediments.</title>
        <authorList>
            <person name="Spring S."/>
            <person name="Bunk B."/>
            <person name="Sproer C."/>
        </authorList>
    </citation>
    <scope>NUCLEOTIDE SEQUENCE [LARGE SCALE GENOMIC DNA]</scope>
    <source>
        <strain evidence="9">ST-NAGAB-D1</strain>
    </source>
</reference>
<dbReference type="KEGG" id="alus:STSP2_03514"/>
<dbReference type="AlphaFoldDB" id="A0A1U9NRG5"/>
<sequence>MTIGRKMTFGFAVVVVLTVIISIISLTGLKRLESAKNELSKRDEQAAVAVQVPFWTVKQYQNQADLIISGNLEVAKEFDKSAEQMDIYREQVREMVDTPEEKEWFNKLLESDIEFDRIFRENVVPEVAHQNKQLIRKCDGEADALLSRAEELAQNIRKSLLEEFNEAVEGGDKQAIAKRAEDMHAANMYLYWLVKQYQAQADTIINEDLAGVEEFEAAAAEFDKYKEKLNAAVDTDAEKEWIAEANEIDAKFDAMFFEQIVPEVERKLERRVVKYDHESDAQMTVIEEMANKISESFHEEALAASASFDKTQRAVTWLVLICSAICIVAGTGIAFVLIRSIVGVLKNIIDSLNEGSEQVASASGQVSSASQSLAEGATEQAAGLEETSSSLEEMSSMTKQNADNAQQASTLAGEASGAADEGSGNMSKMNAAIEDIEKSSNETAKIIKVIDEIAFQTNLLALNAAVEAARAGEAGKGFAVVAEEVRNLALRSAEAAKDTSTLIEESVKKSHNGVEIAGLVSKSLDEIVDRVGKTTDLVGEIAAASQEQAQGIDQVNTAVTQMDKVTQQNAANAEESASASEELSAQAEQMTHVVQQLVELVGGSTGTGHKKQRATESEFKGSDQTFHSIASDAAEQVSAGEEIDSFNM</sequence>
<feature type="region of interest" description="Disordered" evidence="5">
    <location>
        <begin position="602"/>
        <end position="623"/>
    </location>
</feature>
<dbReference type="Pfam" id="PF00015">
    <property type="entry name" value="MCPsignal"/>
    <property type="match status" value="1"/>
</dbReference>
<comment type="similarity">
    <text evidence="3">Belongs to the methyl-accepting chemotaxis (MCP) protein family.</text>
</comment>
<accession>A0A1U9NRG5</accession>
<feature type="domain" description="Methyl-accepting transducer" evidence="7">
    <location>
        <begin position="355"/>
        <end position="584"/>
    </location>
</feature>
<dbReference type="GO" id="GO:0007165">
    <property type="term" value="P:signal transduction"/>
    <property type="evidence" value="ECO:0007669"/>
    <property type="project" value="UniProtKB-KW"/>
</dbReference>
<dbReference type="GO" id="GO:0004888">
    <property type="term" value="F:transmembrane signaling receptor activity"/>
    <property type="evidence" value="ECO:0007669"/>
    <property type="project" value="TreeGrafter"/>
</dbReference>
<dbReference type="GO" id="GO:0005886">
    <property type="term" value="C:plasma membrane"/>
    <property type="evidence" value="ECO:0007669"/>
    <property type="project" value="TreeGrafter"/>
</dbReference>
<name>A0A1U9NRG5_9BACT</name>
<evidence type="ECO:0000256" key="4">
    <source>
        <dbReference type="PROSITE-ProRule" id="PRU00284"/>
    </source>
</evidence>
<dbReference type="InterPro" id="IPR051310">
    <property type="entry name" value="MCP_chemotaxis"/>
</dbReference>